<dbReference type="PANTHER" id="PTHR33516:SF2">
    <property type="entry name" value="LEXA REPRESSOR-RELATED"/>
    <property type="match status" value="1"/>
</dbReference>
<reference evidence="13" key="1">
    <citation type="submission" date="2020-06" db="EMBL/GenBank/DDBJ databases">
        <title>Genomic insights into acetone-butanol-ethanol (ABE) fermentation by sequencing solventogenic clostridia strains.</title>
        <authorList>
            <person name="Brown S."/>
        </authorList>
    </citation>
    <scope>NUCLEOTIDE SEQUENCE</scope>
    <source>
        <strain evidence="13">DJ123</strain>
    </source>
</reference>
<dbReference type="GO" id="GO:0006508">
    <property type="term" value="P:proteolysis"/>
    <property type="evidence" value="ECO:0007669"/>
    <property type="project" value="InterPro"/>
</dbReference>
<dbReference type="GO" id="GO:0003677">
    <property type="term" value="F:DNA binding"/>
    <property type="evidence" value="ECO:0007669"/>
    <property type="project" value="UniProtKB-UniRule"/>
</dbReference>
<keyword evidence="7 10" id="KW-0804">Transcription</keyword>
<proteinExistence type="inferred from homology"/>
<keyword evidence="5 10" id="KW-0805">Transcription regulation</keyword>
<dbReference type="EMBL" id="JABTDW010000001">
    <property type="protein sequence ID" value="NSB15806.1"/>
    <property type="molecule type" value="Genomic_DNA"/>
</dbReference>
<keyword evidence="6 10" id="KW-0238">DNA-binding</keyword>
<dbReference type="InterPro" id="IPR015927">
    <property type="entry name" value="Peptidase_S24_S26A/B/C"/>
</dbReference>
<organism evidence="13 14">
    <name type="scientific">Clostridium beijerinckii</name>
    <name type="common">Clostridium MP</name>
    <dbReference type="NCBI Taxonomy" id="1520"/>
    <lineage>
        <taxon>Bacteria</taxon>
        <taxon>Bacillati</taxon>
        <taxon>Bacillota</taxon>
        <taxon>Clostridia</taxon>
        <taxon>Eubacteriales</taxon>
        <taxon>Clostridiaceae</taxon>
        <taxon>Clostridium</taxon>
    </lineage>
</organism>
<comment type="function">
    <text evidence="10">Represses a number of genes involved in the response to DNA damage (SOS response), including recA and lexA. In the presence of single-stranded DNA, RecA interacts with LexA causing an autocatalytic cleavage which disrupts the DNA-binding part of LexA, leading to derepression of the SOS regulon and eventually DNA repair.</text>
</comment>
<dbReference type="SUPFAM" id="SSF46785">
    <property type="entry name" value="Winged helix' DNA-binding domain"/>
    <property type="match status" value="1"/>
</dbReference>
<dbReference type="SUPFAM" id="SSF51306">
    <property type="entry name" value="LexA/Signal peptidase"/>
    <property type="match status" value="1"/>
</dbReference>
<dbReference type="Gene3D" id="1.10.10.10">
    <property type="entry name" value="Winged helix-like DNA-binding domain superfamily/Winged helix DNA-binding domain"/>
    <property type="match status" value="1"/>
</dbReference>
<gene>
    <name evidence="10" type="primary">lexA</name>
    <name evidence="13" type="ORF">BCD95_004065</name>
</gene>
<evidence type="ECO:0000313" key="13">
    <source>
        <dbReference type="EMBL" id="NSB15806.1"/>
    </source>
</evidence>
<dbReference type="InterPro" id="IPR050077">
    <property type="entry name" value="LexA_repressor"/>
</dbReference>
<comment type="caution">
    <text evidence="13">The sequence shown here is derived from an EMBL/GenBank/DDBJ whole genome shotgun (WGS) entry which is preliminary data.</text>
</comment>
<dbReference type="InterPro" id="IPR036286">
    <property type="entry name" value="LexA/Signal_pep-like_sf"/>
</dbReference>
<comment type="similarity">
    <text evidence="10">Belongs to the peptidase S24 family.</text>
</comment>
<dbReference type="HAMAP" id="MF_00015">
    <property type="entry name" value="LexA"/>
    <property type="match status" value="1"/>
</dbReference>
<keyword evidence="10" id="KW-0068">Autocatalytic cleavage</keyword>
<keyword evidence="3 10" id="KW-0227">DNA damage</keyword>
<comment type="subunit">
    <text evidence="10">Homodimer.</text>
</comment>
<dbReference type="GO" id="GO:0006260">
    <property type="term" value="P:DNA replication"/>
    <property type="evidence" value="ECO:0007669"/>
    <property type="project" value="UniProtKB-UniRule"/>
</dbReference>
<keyword evidence="1 10" id="KW-0678">Repressor</keyword>
<evidence type="ECO:0000256" key="4">
    <source>
        <dbReference type="ARBA" id="ARBA00022801"/>
    </source>
</evidence>
<dbReference type="Pfam" id="PF00717">
    <property type="entry name" value="Peptidase_S24"/>
    <property type="match status" value="1"/>
</dbReference>
<name>A0AAE5H730_CLOBE</name>
<evidence type="ECO:0000256" key="7">
    <source>
        <dbReference type="ARBA" id="ARBA00023163"/>
    </source>
</evidence>
<evidence type="ECO:0000313" key="14">
    <source>
        <dbReference type="Proteomes" id="UP000822184"/>
    </source>
</evidence>
<feature type="active site" description="For autocatalytic cleavage activity" evidence="10">
    <location>
        <position position="162"/>
    </location>
</feature>
<dbReference type="GO" id="GO:0045892">
    <property type="term" value="P:negative regulation of DNA-templated transcription"/>
    <property type="evidence" value="ECO:0007669"/>
    <property type="project" value="UniProtKB-UniRule"/>
</dbReference>
<dbReference type="InterPro" id="IPR036390">
    <property type="entry name" value="WH_DNA-bd_sf"/>
</dbReference>
<comment type="catalytic activity">
    <reaction evidence="10">
        <text>Hydrolysis of Ala-|-Gly bond in repressor LexA.</text>
        <dbReference type="EC" id="3.4.21.88"/>
    </reaction>
</comment>
<keyword evidence="9 10" id="KW-0742">SOS response</keyword>
<dbReference type="GO" id="GO:0006281">
    <property type="term" value="P:DNA repair"/>
    <property type="evidence" value="ECO:0007669"/>
    <property type="project" value="UniProtKB-UniRule"/>
</dbReference>
<keyword evidence="4 10" id="KW-0378">Hydrolase</keyword>
<dbReference type="InterPro" id="IPR039418">
    <property type="entry name" value="LexA-like"/>
</dbReference>
<evidence type="ECO:0000256" key="8">
    <source>
        <dbReference type="ARBA" id="ARBA00023204"/>
    </source>
</evidence>
<accession>A0AAE5H730</accession>
<dbReference type="GO" id="GO:0009432">
    <property type="term" value="P:SOS response"/>
    <property type="evidence" value="ECO:0007669"/>
    <property type="project" value="UniProtKB-UniRule"/>
</dbReference>
<dbReference type="Proteomes" id="UP000822184">
    <property type="component" value="Unassembled WGS sequence"/>
</dbReference>
<feature type="active site" description="For autocatalytic cleavage activity" evidence="10">
    <location>
        <position position="125"/>
    </location>
</feature>
<dbReference type="GO" id="GO:0004252">
    <property type="term" value="F:serine-type endopeptidase activity"/>
    <property type="evidence" value="ECO:0007669"/>
    <property type="project" value="UniProtKB-UniRule"/>
</dbReference>
<dbReference type="InterPro" id="IPR036388">
    <property type="entry name" value="WH-like_DNA-bd_sf"/>
</dbReference>
<dbReference type="InterPro" id="IPR006200">
    <property type="entry name" value="LexA"/>
</dbReference>
<protein>
    <recommendedName>
        <fullName evidence="10">LexA repressor</fullName>
        <ecNumber evidence="10">3.4.21.88</ecNumber>
    </recommendedName>
</protein>
<feature type="domain" description="Peptidase S24/S26A/S26B/S26C" evidence="11">
    <location>
        <begin position="82"/>
        <end position="195"/>
    </location>
</feature>
<evidence type="ECO:0000256" key="10">
    <source>
        <dbReference type="HAMAP-Rule" id="MF_00015"/>
    </source>
</evidence>
<dbReference type="PANTHER" id="PTHR33516">
    <property type="entry name" value="LEXA REPRESSOR"/>
    <property type="match status" value="1"/>
</dbReference>
<dbReference type="NCBIfam" id="TIGR00498">
    <property type="entry name" value="lexA"/>
    <property type="match status" value="1"/>
</dbReference>
<evidence type="ECO:0000256" key="6">
    <source>
        <dbReference type="ARBA" id="ARBA00023125"/>
    </source>
</evidence>
<dbReference type="EC" id="3.4.21.88" evidence="10"/>
<evidence type="ECO:0000259" key="12">
    <source>
        <dbReference type="Pfam" id="PF01726"/>
    </source>
</evidence>
<evidence type="ECO:0000256" key="5">
    <source>
        <dbReference type="ARBA" id="ARBA00023015"/>
    </source>
</evidence>
<dbReference type="Pfam" id="PF01726">
    <property type="entry name" value="LexA_DNA_bind"/>
    <property type="match status" value="1"/>
</dbReference>
<feature type="domain" description="LexA repressor DNA-binding" evidence="12">
    <location>
        <begin position="6"/>
        <end position="65"/>
    </location>
</feature>
<feature type="DNA-binding region" description="H-T-H motif" evidence="10">
    <location>
        <begin position="28"/>
        <end position="48"/>
    </location>
</feature>
<evidence type="ECO:0000256" key="1">
    <source>
        <dbReference type="ARBA" id="ARBA00022491"/>
    </source>
</evidence>
<evidence type="ECO:0000259" key="11">
    <source>
        <dbReference type="Pfam" id="PF00717"/>
    </source>
</evidence>
<keyword evidence="2 10" id="KW-0235">DNA replication</keyword>
<dbReference type="Gene3D" id="2.10.109.10">
    <property type="entry name" value="Umud Fragment, subunit A"/>
    <property type="match status" value="1"/>
</dbReference>
<comment type="caution">
    <text evidence="10">Lacks conserved residue(s) required for the propagation of feature annotation.</text>
</comment>
<evidence type="ECO:0000256" key="2">
    <source>
        <dbReference type="ARBA" id="ARBA00022705"/>
    </source>
</evidence>
<keyword evidence="8 10" id="KW-0234">DNA repair</keyword>
<evidence type="ECO:0000256" key="9">
    <source>
        <dbReference type="ARBA" id="ARBA00023236"/>
    </source>
</evidence>
<evidence type="ECO:0000256" key="3">
    <source>
        <dbReference type="ARBA" id="ARBA00022763"/>
    </source>
</evidence>
<dbReference type="CDD" id="cd06529">
    <property type="entry name" value="S24_LexA-like"/>
    <property type="match status" value="1"/>
</dbReference>
<dbReference type="InterPro" id="IPR006199">
    <property type="entry name" value="LexA_DNA-bd_dom"/>
</dbReference>
<dbReference type="RefSeq" id="WP_077855822.1">
    <property type="nucleotide sequence ID" value="NZ_JABTDW010000001.1"/>
</dbReference>
<sequence length="201" mass="23082">MEEGISKQREVYEFLKEYVESKGYPPSVREICEGVSLASTSTVHGHLQRLEKKGLIKRDPSKPRALELLEYSPHRREMIDIPIINKIVDGMPILSKENIEDTFSLPLDFIKHDRDLFMVKVLDDSMVNAGIRESDLAIIEKGDKAKNGDIVAVSIYGYINIKRYFIERDHIRLQPENDAMEPLLTNECNIIGKFVGIFRSF</sequence>
<dbReference type="AlphaFoldDB" id="A0AAE5H730"/>